<comment type="caution">
    <text evidence="1">The sequence shown here is derived from an EMBL/GenBank/DDBJ whole genome shotgun (WGS) entry which is preliminary data.</text>
</comment>
<keyword evidence="2" id="KW-1185">Reference proteome</keyword>
<dbReference type="RefSeq" id="WP_172110420.1">
    <property type="nucleotide sequence ID" value="NZ_JABFDN010000002.1"/>
</dbReference>
<dbReference type="Proteomes" id="UP000886476">
    <property type="component" value="Unassembled WGS sequence"/>
</dbReference>
<dbReference type="EMBL" id="JABFDN010000002">
    <property type="protein sequence ID" value="NPU65380.1"/>
    <property type="molecule type" value="Genomic_DNA"/>
</dbReference>
<organism evidence="1 2">
    <name type="scientific">Bradyrhizobium aeschynomenes</name>
    <dbReference type="NCBI Taxonomy" id="2734909"/>
    <lineage>
        <taxon>Bacteria</taxon>
        <taxon>Pseudomonadati</taxon>
        <taxon>Pseudomonadota</taxon>
        <taxon>Alphaproteobacteria</taxon>
        <taxon>Hyphomicrobiales</taxon>
        <taxon>Nitrobacteraceae</taxon>
        <taxon>Bradyrhizobium</taxon>
    </lineage>
</organism>
<evidence type="ECO:0000313" key="2">
    <source>
        <dbReference type="Proteomes" id="UP000886476"/>
    </source>
</evidence>
<reference evidence="1" key="1">
    <citation type="submission" date="2020-05" db="EMBL/GenBank/DDBJ databases">
        <title>Nod-independent and nitrogen-fixing Bradyrhizobium aeschynomene sp. nov. isolated from nodules of Aeschynomene indica.</title>
        <authorList>
            <person name="Zhang Z."/>
        </authorList>
    </citation>
    <scope>NUCLEOTIDE SEQUENCE</scope>
    <source>
        <strain evidence="1">83012</strain>
    </source>
</reference>
<dbReference type="Gene3D" id="3.20.170.40">
    <property type="entry name" value="Rifampin ADP-ribosyltransferase domain"/>
    <property type="match status" value="1"/>
</dbReference>
<gene>
    <name evidence="1" type="ORF">HL667_10270</name>
</gene>
<name>A0ABX2CCI6_9BRAD</name>
<sequence length="126" mass="14006">MTDEQDPRRKRYYHGGDGGLKVGDYILPPNDTGKDNMVGLNPLHRKDRVYVTKDIAGAMFFASGSLTPTVYEVAPEGLIEDDPDHKIKGVSFACPKARIIGFYNIPDVVIQRNRLMLAAASARRSR</sequence>
<evidence type="ECO:0000313" key="1">
    <source>
        <dbReference type="EMBL" id="NPU65380.1"/>
    </source>
</evidence>
<accession>A0ABX2CCI6</accession>
<proteinExistence type="predicted"/>
<protein>
    <submittedName>
        <fullName evidence="1">Uncharacterized protein</fullName>
    </submittedName>
</protein>
<dbReference type="InterPro" id="IPR038611">
    <property type="entry name" value="Arr_sf"/>
</dbReference>